<evidence type="ECO:0000256" key="1">
    <source>
        <dbReference type="SAM" id="MobiDB-lite"/>
    </source>
</evidence>
<accession>A0A1Y1IDI3</accession>
<evidence type="ECO:0000313" key="2">
    <source>
        <dbReference type="EMBL" id="GAQ88653.1"/>
    </source>
</evidence>
<proteinExistence type="predicted"/>
<dbReference type="Proteomes" id="UP000054558">
    <property type="component" value="Unassembled WGS sequence"/>
</dbReference>
<name>A0A1Y1IDI3_KLENI</name>
<sequence>MERNAPGSKTSIAVRLLEGWEPPQAERRCSSGAHRVAAEEESTWRSSVDGHSQKYGVTWPDLTRILLAGDSGRPAKVLPRNESGARWKRWLSGDEAGDTDAGRRGPLLRTTVENHVCERPGPWLAAKPGVRNKCKAEVVEKRVERIGLATGVICLMMKALAKQEPERFVDPGGFLIDSGRFLV</sequence>
<dbReference type="AlphaFoldDB" id="A0A1Y1IDI3"/>
<feature type="region of interest" description="Disordered" evidence="1">
    <location>
        <begin position="24"/>
        <end position="47"/>
    </location>
</feature>
<reference evidence="2 3" key="1">
    <citation type="journal article" date="2014" name="Nat. Commun.">
        <title>Klebsormidium flaccidum genome reveals primary factors for plant terrestrial adaptation.</title>
        <authorList>
            <person name="Hori K."/>
            <person name="Maruyama F."/>
            <person name="Fujisawa T."/>
            <person name="Togashi T."/>
            <person name="Yamamoto N."/>
            <person name="Seo M."/>
            <person name="Sato S."/>
            <person name="Yamada T."/>
            <person name="Mori H."/>
            <person name="Tajima N."/>
            <person name="Moriyama T."/>
            <person name="Ikeuchi M."/>
            <person name="Watanabe M."/>
            <person name="Wada H."/>
            <person name="Kobayashi K."/>
            <person name="Saito M."/>
            <person name="Masuda T."/>
            <person name="Sasaki-Sekimoto Y."/>
            <person name="Mashiguchi K."/>
            <person name="Awai K."/>
            <person name="Shimojima M."/>
            <person name="Masuda S."/>
            <person name="Iwai M."/>
            <person name="Nobusawa T."/>
            <person name="Narise T."/>
            <person name="Kondo S."/>
            <person name="Saito H."/>
            <person name="Sato R."/>
            <person name="Murakawa M."/>
            <person name="Ihara Y."/>
            <person name="Oshima-Yamada Y."/>
            <person name="Ohtaka K."/>
            <person name="Satoh M."/>
            <person name="Sonobe K."/>
            <person name="Ishii M."/>
            <person name="Ohtani R."/>
            <person name="Kanamori-Sato M."/>
            <person name="Honoki R."/>
            <person name="Miyazaki D."/>
            <person name="Mochizuki H."/>
            <person name="Umetsu J."/>
            <person name="Higashi K."/>
            <person name="Shibata D."/>
            <person name="Kamiya Y."/>
            <person name="Sato N."/>
            <person name="Nakamura Y."/>
            <person name="Tabata S."/>
            <person name="Ida S."/>
            <person name="Kurokawa K."/>
            <person name="Ohta H."/>
        </authorList>
    </citation>
    <scope>NUCLEOTIDE SEQUENCE [LARGE SCALE GENOMIC DNA]</scope>
    <source>
        <strain evidence="2 3">NIES-2285</strain>
    </source>
</reference>
<dbReference type="EMBL" id="DF237397">
    <property type="protein sequence ID" value="GAQ88653.1"/>
    <property type="molecule type" value="Genomic_DNA"/>
</dbReference>
<gene>
    <name evidence="2" type="ORF">KFL_004480100</name>
</gene>
<organism evidence="2 3">
    <name type="scientific">Klebsormidium nitens</name>
    <name type="common">Green alga</name>
    <name type="synonym">Ulothrix nitens</name>
    <dbReference type="NCBI Taxonomy" id="105231"/>
    <lineage>
        <taxon>Eukaryota</taxon>
        <taxon>Viridiplantae</taxon>
        <taxon>Streptophyta</taxon>
        <taxon>Klebsormidiophyceae</taxon>
        <taxon>Klebsormidiales</taxon>
        <taxon>Klebsormidiaceae</taxon>
        <taxon>Klebsormidium</taxon>
    </lineage>
</organism>
<evidence type="ECO:0000313" key="3">
    <source>
        <dbReference type="Proteomes" id="UP000054558"/>
    </source>
</evidence>
<keyword evidence="3" id="KW-1185">Reference proteome</keyword>
<protein>
    <submittedName>
        <fullName evidence="2">Uncharacterized protein</fullName>
    </submittedName>
</protein>